<accession>A0A2C9CIX7</accession>
<evidence type="ECO:0000256" key="5">
    <source>
        <dbReference type="PROSITE-ProRule" id="PRU00409"/>
    </source>
</evidence>
<dbReference type="SUPFAM" id="SSF56059">
    <property type="entry name" value="Glutathione synthetase ATP-binding domain-like"/>
    <property type="match status" value="1"/>
</dbReference>
<dbReference type="FunFam" id="3.30.1490.20:FF:000020">
    <property type="entry name" value="Protein lysine acetyltransferase"/>
    <property type="match status" value="1"/>
</dbReference>
<evidence type="ECO:0000256" key="4">
    <source>
        <dbReference type="ARBA" id="ARBA00060888"/>
    </source>
</evidence>
<evidence type="ECO:0000313" key="8">
    <source>
        <dbReference type="Proteomes" id="UP000221734"/>
    </source>
</evidence>
<protein>
    <submittedName>
        <fullName evidence="7">Strongly similar to acetate-CoA ligase (ADP-forming) subunit beta</fullName>
        <ecNumber evidence="7">6.2.1.13</ecNumber>
    </submittedName>
</protein>
<dbReference type="GO" id="GO:0046872">
    <property type="term" value="F:metal ion binding"/>
    <property type="evidence" value="ECO:0007669"/>
    <property type="project" value="InterPro"/>
</dbReference>
<dbReference type="PROSITE" id="PS50975">
    <property type="entry name" value="ATP_GRASP"/>
    <property type="match status" value="1"/>
</dbReference>
<name>A0A2C9CIX7_KUEST</name>
<dbReference type="Proteomes" id="UP000221734">
    <property type="component" value="Chromosome Kuenenia_stuttgartiensis_MBR1"/>
</dbReference>
<keyword evidence="2 5" id="KW-0547">Nucleotide-binding</keyword>
<dbReference type="EC" id="6.2.1.13" evidence="7"/>
<dbReference type="InterPro" id="IPR011761">
    <property type="entry name" value="ATP-grasp"/>
</dbReference>
<keyword evidence="1 7" id="KW-0436">Ligase</keyword>
<dbReference type="PANTHER" id="PTHR43334:SF1">
    <property type="entry name" value="3-HYDROXYPROPIONATE--COA LIGASE [ADP-FORMING]"/>
    <property type="match status" value="1"/>
</dbReference>
<dbReference type="KEGG" id="kst:KSMBR1_3045"/>
<gene>
    <name evidence="7" type="primary">acdB</name>
    <name evidence="7" type="ORF">KSMBR1_3045</name>
</gene>
<comment type="similarity">
    <text evidence="4">In the N-terminal section; belongs to the acetate CoA ligase alpha subunit family.</text>
</comment>
<evidence type="ECO:0000259" key="6">
    <source>
        <dbReference type="PROSITE" id="PS50975"/>
    </source>
</evidence>
<evidence type="ECO:0000256" key="1">
    <source>
        <dbReference type="ARBA" id="ARBA00022598"/>
    </source>
</evidence>
<evidence type="ECO:0000256" key="2">
    <source>
        <dbReference type="ARBA" id="ARBA00022741"/>
    </source>
</evidence>
<dbReference type="InterPro" id="IPR051538">
    <property type="entry name" value="Acyl-CoA_Synth/Transferase"/>
</dbReference>
<proteinExistence type="inferred from homology"/>
<dbReference type="AlphaFoldDB" id="A0A2C9CIX7"/>
<dbReference type="GO" id="GO:0005524">
    <property type="term" value="F:ATP binding"/>
    <property type="evidence" value="ECO:0007669"/>
    <property type="project" value="UniProtKB-UniRule"/>
</dbReference>
<dbReference type="Pfam" id="PF13549">
    <property type="entry name" value="ATP-grasp_5"/>
    <property type="match status" value="1"/>
</dbReference>
<dbReference type="Gene3D" id="3.30.1490.20">
    <property type="entry name" value="ATP-grasp fold, A domain"/>
    <property type="match status" value="1"/>
</dbReference>
<dbReference type="RefSeq" id="WP_230408006.1">
    <property type="nucleotide sequence ID" value="NZ_LT934425.1"/>
</dbReference>
<dbReference type="PANTHER" id="PTHR43334">
    <property type="entry name" value="ACETATE--COA LIGASE [ADP-FORMING]"/>
    <property type="match status" value="1"/>
</dbReference>
<feature type="domain" description="ATP-grasp" evidence="6">
    <location>
        <begin position="64"/>
        <end position="100"/>
    </location>
</feature>
<dbReference type="GO" id="GO:0043758">
    <property type="term" value="F:acetate-CoA ligase (ADP-forming) activity"/>
    <property type="evidence" value="ECO:0007669"/>
    <property type="project" value="UniProtKB-EC"/>
</dbReference>
<sequence>MLPLEGRHFHPLIGVIPKPPAPRVDSLQTQRMNIFLSHTARNAQKIIQNALEQNRHELLEPEAKQLLGTYGIVTTRFLVASSAHEAIQAANSIKYPVVLKIISPDLSHKTDAGGVMLNIQNDKEVAAAYEKIFKNISKTVPDARIYGILVEEMSTPSTEIIVGGLRDPQFGPTVMFGIGGIFVELFKDVSFRIAPVEDYEALDMIREVKGARLLSGFRNAAPLDISEICHIIIRVSDIMISNEEIKEIDLNPILIYPKGTKTVDARIVLSKRE</sequence>
<dbReference type="EMBL" id="LT934425">
    <property type="protein sequence ID" value="SOH05523.1"/>
    <property type="molecule type" value="Genomic_DNA"/>
</dbReference>
<keyword evidence="8" id="KW-1185">Reference proteome</keyword>
<dbReference type="InterPro" id="IPR013815">
    <property type="entry name" value="ATP_grasp_subdomain_1"/>
</dbReference>
<keyword evidence="3 5" id="KW-0067">ATP-binding</keyword>
<evidence type="ECO:0000313" key="7">
    <source>
        <dbReference type="EMBL" id="SOH05523.1"/>
    </source>
</evidence>
<dbReference type="Gene3D" id="3.30.470.20">
    <property type="entry name" value="ATP-grasp fold, B domain"/>
    <property type="match status" value="1"/>
</dbReference>
<reference evidence="8" key="1">
    <citation type="submission" date="2017-10" db="EMBL/GenBank/DDBJ databases">
        <authorList>
            <person name="Frank J."/>
        </authorList>
    </citation>
    <scope>NUCLEOTIDE SEQUENCE [LARGE SCALE GENOMIC DNA]</scope>
</reference>
<organism evidence="7 8">
    <name type="scientific">Kuenenia stuttgartiensis</name>
    <dbReference type="NCBI Taxonomy" id="174633"/>
    <lineage>
        <taxon>Bacteria</taxon>
        <taxon>Pseudomonadati</taxon>
        <taxon>Planctomycetota</taxon>
        <taxon>Candidatus Brocadiia</taxon>
        <taxon>Candidatus Brocadiales</taxon>
        <taxon>Candidatus Brocadiaceae</taxon>
        <taxon>Candidatus Kuenenia</taxon>
    </lineage>
</organism>
<evidence type="ECO:0000256" key="3">
    <source>
        <dbReference type="ARBA" id="ARBA00022840"/>
    </source>
</evidence>